<dbReference type="SUPFAM" id="SSF51735">
    <property type="entry name" value="NAD(P)-binding Rossmann-fold domains"/>
    <property type="match status" value="1"/>
</dbReference>
<dbReference type="InterPro" id="IPR020843">
    <property type="entry name" value="ER"/>
</dbReference>
<keyword evidence="2" id="KW-0560">Oxidoreductase</keyword>
<evidence type="ECO:0000259" key="3">
    <source>
        <dbReference type="SMART" id="SM00829"/>
    </source>
</evidence>
<dbReference type="Proteomes" id="UP001187682">
    <property type="component" value="Unassembled WGS sequence"/>
</dbReference>
<keyword evidence="5" id="KW-1185">Reference proteome</keyword>
<dbReference type="InterPro" id="IPR013154">
    <property type="entry name" value="ADH-like_N"/>
</dbReference>
<dbReference type="InterPro" id="IPR011032">
    <property type="entry name" value="GroES-like_sf"/>
</dbReference>
<evidence type="ECO:0000256" key="2">
    <source>
        <dbReference type="ARBA" id="ARBA00023002"/>
    </source>
</evidence>
<protein>
    <submittedName>
        <fullName evidence="4">Probable zinc-binding oxidoreductase</fullName>
    </submittedName>
</protein>
<gene>
    <name evidence="4" type="ORF">DNG_09087</name>
</gene>
<dbReference type="AlphaFoldDB" id="A0AAE8N759"/>
<dbReference type="InterPro" id="IPR013149">
    <property type="entry name" value="ADH-like_C"/>
</dbReference>
<proteinExistence type="inferred from homology"/>
<dbReference type="SUPFAM" id="SSF50129">
    <property type="entry name" value="GroES-like"/>
    <property type="match status" value="1"/>
</dbReference>
<evidence type="ECO:0000313" key="5">
    <source>
        <dbReference type="Proteomes" id="UP001187682"/>
    </source>
</evidence>
<evidence type="ECO:0000313" key="4">
    <source>
        <dbReference type="EMBL" id="SPO06398.1"/>
    </source>
</evidence>
<dbReference type="Gene3D" id="3.40.50.720">
    <property type="entry name" value="NAD(P)-binding Rossmann-like Domain"/>
    <property type="match status" value="1"/>
</dbReference>
<dbReference type="GO" id="GO:0016651">
    <property type="term" value="F:oxidoreductase activity, acting on NAD(P)H"/>
    <property type="evidence" value="ECO:0007669"/>
    <property type="project" value="InterPro"/>
</dbReference>
<sequence length="351" mass="38204">MPPSTYKALVTRTEGESGPELVKKSLPVPTPGEHQVLVKIIFTAQNPTDVQSFDGNVFGDDAVLGCDFVGTVEATGPGVTKVRQGMTIAGLVWGGEIAGLGAYCGYTIADDRICFPIPEGASLEQASTIPLAATTAWLALFSKDCLNIDRKAKDKEPILIWGGSSSVGNYATQIATMYGHEVIATCSPRNTDFVRSLGAKHVFDYNDEKVVENIREAAPKLRLVFDTIGGPTSSETASRAIDPEGGALCTVRPGKANTENVTEWTRVTDVLVWTAFLKEHRYGKFYWPVHKEDHELASELFEKLPEWLRGRKIKPNNVIVLDGLDDVAKGFQMHRDGKISGYKIVVGVFDS</sequence>
<feature type="domain" description="Enoyl reductase (ER)" evidence="3">
    <location>
        <begin position="15"/>
        <end position="346"/>
    </location>
</feature>
<reference evidence="4" key="1">
    <citation type="submission" date="2018-03" db="EMBL/GenBank/DDBJ databases">
        <authorList>
            <person name="Guldener U."/>
        </authorList>
    </citation>
    <scope>NUCLEOTIDE SEQUENCE</scope>
</reference>
<dbReference type="PANTHER" id="PTHR45348">
    <property type="entry name" value="HYPOTHETICAL OXIDOREDUCTASE (EUROFUNG)"/>
    <property type="match status" value="1"/>
</dbReference>
<dbReference type="InterPro" id="IPR047122">
    <property type="entry name" value="Trans-enoyl_RdTase-like"/>
</dbReference>
<dbReference type="CDD" id="cd08249">
    <property type="entry name" value="enoyl_reductase_like"/>
    <property type="match status" value="1"/>
</dbReference>
<name>A0AAE8N759_9PEZI</name>
<accession>A0AAE8N759</accession>
<dbReference type="EMBL" id="ONZQ02000015">
    <property type="protein sequence ID" value="SPO06398.1"/>
    <property type="molecule type" value="Genomic_DNA"/>
</dbReference>
<dbReference type="Pfam" id="PF00107">
    <property type="entry name" value="ADH_zinc_N"/>
    <property type="match status" value="1"/>
</dbReference>
<dbReference type="SMART" id="SM00829">
    <property type="entry name" value="PKS_ER"/>
    <property type="match status" value="1"/>
</dbReference>
<dbReference type="Pfam" id="PF08240">
    <property type="entry name" value="ADH_N"/>
    <property type="match status" value="1"/>
</dbReference>
<comment type="caution">
    <text evidence="4">The sequence shown here is derived from an EMBL/GenBank/DDBJ whole genome shotgun (WGS) entry which is preliminary data.</text>
</comment>
<dbReference type="Gene3D" id="3.90.180.10">
    <property type="entry name" value="Medium-chain alcohol dehydrogenases, catalytic domain"/>
    <property type="match status" value="1"/>
</dbReference>
<dbReference type="PANTHER" id="PTHR45348:SF2">
    <property type="entry name" value="ZINC-TYPE ALCOHOL DEHYDROGENASE-LIKE PROTEIN C2E1P3.01"/>
    <property type="match status" value="1"/>
</dbReference>
<dbReference type="InterPro" id="IPR036291">
    <property type="entry name" value="NAD(P)-bd_dom_sf"/>
</dbReference>
<organism evidence="4 5">
    <name type="scientific">Cephalotrichum gorgonifer</name>
    <dbReference type="NCBI Taxonomy" id="2041049"/>
    <lineage>
        <taxon>Eukaryota</taxon>
        <taxon>Fungi</taxon>
        <taxon>Dikarya</taxon>
        <taxon>Ascomycota</taxon>
        <taxon>Pezizomycotina</taxon>
        <taxon>Sordariomycetes</taxon>
        <taxon>Hypocreomycetidae</taxon>
        <taxon>Microascales</taxon>
        <taxon>Microascaceae</taxon>
        <taxon>Cephalotrichum</taxon>
    </lineage>
</organism>
<comment type="similarity">
    <text evidence="1">Belongs to the zinc-containing alcohol dehydrogenase family.</text>
</comment>
<evidence type="ECO:0000256" key="1">
    <source>
        <dbReference type="ARBA" id="ARBA00008072"/>
    </source>
</evidence>